<dbReference type="GO" id="GO:0000917">
    <property type="term" value="P:division septum assembly"/>
    <property type="evidence" value="ECO:0007669"/>
    <property type="project" value="UniProtKB-KW"/>
</dbReference>
<dbReference type="InterPro" id="IPR013033">
    <property type="entry name" value="MinC"/>
</dbReference>
<comment type="subunit">
    <text evidence="6 7">Interacts with MinD and FtsZ.</text>
</comment>
<keyword evidence="4 7" id="KW-0131">Cell cycle</keyword>
<dbReference type="SUPFAM" id="SSF63848">
    <property type="entry name" value="Cell-division inhibitor MinC, C-terminal domain"/>
    <property type="match status" value="1"/>
</dbReference>
<evidence type="ECO:0000259" key="9">
    <source>
        <dbReference type="Pfam" id="PF05209"/>
    </source>
</evidence>
<evidence type="ECO:0000256" key="7">
    <source>
        <dbReference type="HAMAP-Rule" id="MF_00267"/>
    </source>
</evidence>
<proteinExistence type="inferred from homology"/>
<comment type="caution">
    <text evidence="10">The sequence shown here is derived from an EMBL/GenBank/DDBJ whole genome shotgun (WGS) entry which is preliminary data.</text>
</comment>
<dbReference type="Gene3D" id="2.160.20.70">
    <property type="match status" value="1"/>
</dbReference>
<evidence type="ECO:0000256" key="4">
    <source>
        <dbReference type="ARBA" id="ARBA00023306"/>
    </source>
</evidence>
<dbReference type="InterPro" id="IPR007874">
    <property type="entry name" value="MinC_N"/>
</dbReference>
<evidence type="ECO:0000256" key="2">
    <source>
        <dbReference type="ARBA" id="ARBA00022618"/>
    </source>
</evidence>
<dbReference type="GO" id="GO:0000902">
    <property type="term" value="P:cell morphogenesis"/>
    <property type="evidence" value="ECO:0007669"/>
    <property type="project" value="InterPro"/>
</dbReference>
<sequence length="222" mass="23947">MSDLISIKGGRDGLRIRFDDTADLSSLLEQLERQLTQNRAFFSGARLALDVGERVLTPEALDQLLLLLQQHGVVAEAMSAGARETRNAARTAGITARPLPRYTEHPPQSSPDAEALLLLRTVRSGQVLRHSGHITLVGDVNPGGEIIAGGSVVVWGRLRGFVHAGALGNDEAIVCAMELRPTQIRIAEQFATTPQEAGPHRPEVARIAGGQIVVESWEAFKK</sequence>
<comment type="similarity">
    <text evidence="1 7">Belongs to the MinC family.</text>
</comment>
<dbReference type="AlphaFoldDB" id="A0A426TR22"/>
<dbReference type="NCBIfam" id="TIGR01222">
    <property type="entry name" value="minC"/>
    <property type="match status" value="1"/>
</dbReference>
<name>A0A426TR22_9CHLR</name>
<dbReference type="InterPro" id="IPR016098">
    <property type="entry name" value="CAP/MinC_C"/>
</dbReference>
<gene>
    <name evidence="7 10" type="primary">minC</name>
    <name evidence="10" type="ORF">EI684_22170</name>
</gene>
<dbReference type="HAMAP" id="MF_00267">
    <property type="entry name" value="MinC"/>
    <property type="match status" value="1"/>
</dbReference>
<protein>
    <recommendedName>
        <fullName evidence="7">Probable septum site-determining protein MinC</fullName>
    </recommendedName>
</protein>
<feature type="domain" description="Septum formation inhibitor MinC C-terminal" evidence="8">
    <location>
        <begin position="120"/>
        <end position="215"/>
    </location>
</feature>
<accession>A0A426TR22</accession>
<dbReference type="Pfam" id="PF05209">
    <property type="entry name" value="MinC_N"/>
    <property type="match status" value="1"/>
</dbReference>
<keyword evidence="2 7" id="KW-0132">Cell division</keyword>
<dbReference type="Proteomes" id="UP000280307">
    <property type="component" value="Unassembled WGS sequence"/>
</dbReference>
<keyword evidence="3 7" id="KW-0717">Septation</keyword>
<dbReference type="GO" id="GO:1901891">
    <property type="term" value="P:regulation of cell septum assembly"/>
    <property type="evidence" value="ECO:0007669"/>
    <property type="project" value="InterPro"/>
</dbReference>
<evidence type="ECO:0000256" key="1">
    <source>
        <dbReference type="ARBA" id="ARBA00006291"/>
    </source>
</evidence>
<dbReference type="Gene3D" id="3.30.160.540">
    <property type="match status" value="1"/>
</dbReference>
<feature type="domain" description="Septum formation inhibitor MinC N-terminal" evidence="9">
    <location>
        <begin position="5"/>
        <end position="74"/>
    </location>
</feature>
<comment type="function">
    <text evidence="5 7">Cell division inhibitor that blocks the formation of polar Z ring septums. Rapidly oscillates between the poles of the cell to destabilize FtsZ filaments that have formed before they mature into polar Z rings. Prevents FtsZ polymerization.</text>
</comment>
<dbReference type="GO" id="GO:0051302">
    <property type="term" value="P:regulation of cell division"/>
    <property type="evidence" value="ECO:0007669"/>
    <property type="project" value="InterPro"/>
</dbReference>
<dbReference type="PANTHER" id="PTHR34108">
    <property type="entry name" value="SEPTUM SITE-DETERMINING PROTEIN MINC"/>
    <property type="match status" value="1"/>
</dbReference>
<dbReference type="Pfam" id="PF03775">
    <property type="entry name" value="MinC_C"/>
    <property type="match status" value="1"/>
</dbReference>
<organism evidence="10 11">
    <name type="scientific">Candidatus Viridilinea halotolerans</name>
    <dbReference type="NCBI Taxonomy" id="2491704"/>
    <lineage>
        <taxon>Bacteria</taxon>
        <taxon>Bacillati</taxon>
        <taxon>Chloroflexota</taxon>
        <taxon>Chloroflexia</taxon>
        <taxon>Chloroflexales</taxon>
        <taxon>Chloroflexineae</taxon>
        <taxon>Oscillochloridaceae</taxon>
        <taxon>Candidatus Viridilinea</taxon>
    </lineage>
</organism>
<evidence type="ECO:0000256" key="3">
    <source>
        <dbReference type="ARBA" id="ARBA00023210"/>
    </source>
</evidence>
<dbReference type="EMBL" id="RSAS01000913">
    <property type="protein sequence ID" value="RRR65791.1"/>
    <property type="molecule type" value="Genomic_DNA"/>
</dbReference>
<evidence type="ECO:0000259" key="8">
    <source>
        <dbReference type="Pfam" id="PF03775"/>
    </source>
</evidence>
<evidence type="ECO:0000313" key="10">
    <source>
        <dbReference type="EMBL" id="RRR65791.1"/>
    </source>
</evidence>
<reference evidence="10 11" key="1">
    <citation type="submission" date="2018-12" db="EMBL/GenBank/DDBJ databases">
        <title>Genome Sequence of Candidatus Viridilinea halotolerans isolated from saline sulfide-rich spring.</title>
        <authorList>
            <person name="Grouzdev D.S."/>
            <person name="Burganskaya E.I."/>
            <person name="Krutkina M.S."/>
            <person name="Sukhacheva M.V."/>
            <person name="Gorlenko V.M."/>
        </authorList>
    </citation>
    <scope>NUCLEOTIDE SEQUENCE [LARGE SCALE GENOMIC DNA]</scope>
    <source>
        <strain evidence="10">Chok-6</strain>
    </source>
</reference>
<evidence type="ECO:0000256" key="6">
    <source>
        <dbReference type="ARBA" id="ARBA00046874"/>
    </source>
</evidence>
<dbReference type="InterPro" id="IPR005526">
    <property type="entry name" value="Septum_form_inhib_MinC_C"/>
</dbReference>
<evidence type="ECO:0000313" key="11">
    <source>
        <dbReference type="Proteomes" id="UP000280307"/>
    </source>
</evidence>
<evidence type="ECO:0000256" key="5">
    <source>
        <dbReference type="ARBA" id="ARBA00025606"/>
    </source>
</evidence>
<dbReference type="InterPro" id="IPR036145">
    <property type="entry name" value="MinC_C_sf"/>
</dbReference>
<dbReference type="PANTHER" id="PTHR34108:SF1">
    <property type="entry name" value="SEPTUM SITE-DETERMINING PROTEIN MINC"/>
    <property type="match status" value="1"/>
</dbReference>